<dbReference type="EMBL" id="CM055114">
    <property type="protein sequence ID" value="KAJ7514334.1"/>
    <property type="molecule type" value="Genomic_DNA"/>
</dbReference>
<name>A0ACC2A9V4_DIPCM</name>
<sequence>MSEAGEQAAASSDPAPAHSAATGHPAAVAAGSDAEGRAGAIALGAAMMVSGSLHGEDATIHEAEASGEASVGVGLSETIGAVSAAESRCVPLRYASANSQLSSRYGRGSGVYKRRVLEWTHSSQDGLIAEERSVDQATTDASTGEVWNRYGLTECISEICSERCESNRILERQGESAVGMALENSEGASAQDSRTPLEKHKMEREDSSTGAFFRTNFDEEALQSQEQTQSEGKVGKGIENYQNTSENGDSMWRDHSEGPFGRQKTEREVSSTGAFMSTGFEEEALQSEEPAHSNGHFGKEHHKLLSKNSQKQLLKLERYQLKKKERKAAEKERRHRETEWKRPEWETKLAALPAELQDRALHERKIAREARREQSSIKRERLRHGMQSAQNLVLDLDFCELMKPTELISLAQQVMYSYAANTRANQPMRLSLTGCRGDIRAQLEKVSGFSNWLLHKEERSYLDVFEERKADLVYLTADSEHLLDKLEESKIYIVGGLVDRNRWKGITYKKAQEQGISTARLPIAENLKIAASKVLTVNQVVEILLGFMESRDWAKVLVAAIPHRKLAADQEVNGMDAKGGASNDVYNHK</sequence>
<gene>
    <name evidence="1" type="ORF">O6H91_23G039700</name>
</gene>
<dbReference type="Proteomes" id="UP001162992">
    <property type="component" value="Chromosome 23"/>
</dbReference>
<protein>
    <submittedName>
        <fullName evidence="1">Uncharacterized protein</fullName>
    </submittedName>
</protein>
<organism evidence="1 2">
    <name type="scientific">Diphasiastrum complanatum</name>
    <name type="common">Issler's clubmoss</name>
    <name type="synonym">Lycopodium complanatum</name>
    <dbReference type="NCBI Taxonomy" id="34168"/>
    <lineage>
        <taxon>Eukaryota</taxon>
        <taxon>Viridiplantae</taxon>
        <taxon>Streptophyta</taxon>
        <taxon>Embryophyta</taxon>
        <taxon>Tracheophyta</taxon>
        <taxon>Lycopodiopsida</taxon>
        <taxon>Lycopodiales</taxon>
        <taxon>Lycopodiaceae</taxon>
        <taxon>Lycopodioideae</taxon>
        <taxon>Diphasiastrum</taxon>
    </lineage>
</organism>
<accession>A0ACC2A9V4</accession>
<evidence type="ECO:0000313" key="1">
    <source>
        <dbReference type="EMBL" id="KAJ7514334.1"/>
    </source>
</evidence>
<evidence type="ECO:0000313" key="2">
    <source>
        <dbReference type="Proteomes" id="UP001162992"/>
    </source>
</evidence>
<proteinExistence type="predicted"/>
<comment type="caution">
    <text evidence="1">The sequence shown here is derived from an EMBL/GenBank/DDBJ whole genome shotgun (WGS) entry which is preliminary data.</text>
</comment>
<reference evidence="2" key="1">
    <citation type="journal article" date="2024" name="Proc. Natl. Acad. Sci. U.S.A.">
        <title>Extraordinary preservation of gene collinearity over three hundred million years revealed in homosporous lycophytes.</title>
        <authorList>
            <person name="Li C."/>
            <person name="Wickell D."/>
            <person name="Kuo L.Y."/>
            <person name="Chen X."/>
            <person name="Nie B."/>
            <person name="Liao X."/>
            <person name="Peng D."/>
            <person name="Ji J."/>
            <person name="Jenkins J."/>
            <person name="Williams M."/>
            <person name="Shu S."/>
            <person name="Plott C."/>
            <person name="Barry K."/>
            <person name="Rajasekar S."/>
            <person name="Grimwood J."/>
            <person name="Han X."/>
            <person name="Sun S."/>
            <person name="Hou Z."/>
            <person name="He W."/>
            <person name="Dai G."/>
            <person name="Sun C."/>
            <person name="Schmutz J."/>
            <person name="Leebens-Mack J.H."/>
            <person name="Li F.W."/>
            <person name="Wang L."/>
        </authorList>
    </citation>
    <scope>NUCLEOTIDE SEQUENCE [LARGE SCALE GENOMIC DNA]</scope>
    <source>
        <strain evidence="2">cv. PW_Plant_1</strain>
    </source>
</reference>
<keyword evidence="2" id="KW-1185">Reference proteome</keyword>